<comment type="caution">
    <text evidence="1">The sequence shown here is derived from an EMBL/GenBank/DDBJ whole genome shotgun (WGS) entry which is preliminary data.</text>
</comment>
<organism evidence="1 2">
    <name type="scientific">Persicitalea jodogahamensis</name>
    <dbReference type="NCBI Taxonomy" id="402147"/>
    <lineage>
        <taxon>Bacteria</taxon>
        <taxon>Pseudomonadati</taxon>
        <taxon>Bacteroidota</taxon>
        <taxon>Cytophagia</taxon>
        <taxon>Cytophagales</taxon>
        <taxon>Spirosomataceae</taxon>
        <taxon>Persicitalea</taxon>
    </lineage>
</organism>
<sequence length="77" mass="8991">MKQLILTLPHEHDVDWLVPMLARLGVQARPLERVISSKDEDMHRAIVEAGGDDREDFDSYLTDFEQSRQDRALPFRN</sequence>
<accession>A0A8J3G929</accession>
<dbReference type="Proteomes" id="UP000598271">
    <property type="component" value="Unassembled WGS sequence"/>
</dbReference>
<proteinExistence type="predicted"/>
<gene>
    <name evidence="1" type="ORF">GCM10007390_11880</name>
</gene>
<dbReference type="EMBL" id="BMXF01000001">
    <property type="protein sequence ID" value="GHB59796.1"/>
    <property type="molecule type" value="Genomic_DNA"/>
</dbReference>
<evidence type="ECO:0000313" key="2">
    <source>
        <dbReference type="Proteomes" id="UP000598271"/>
    </source>
</evidence>
<dbReference type="RefSeq" id="WP_189563409.1">
    <property type="nucleotide sequence ID" value="NZ_BMXF01000001.1"/>
</dbReference>
<reference evidence="1 2" key="1">
    <citation type="journal article" date="2014" name="Int. J. Syst. Evol. Microbiol.">
        <title>Complete genome sequence of Corynebacterium casei LMG S-19264T (=DSM 44701T), isolated from a smear-ripened cheese.</title>
        <authorList>
            <consortium name="US DOE Joint Genome Institute (JGI-PGF)"/>
            <person name="Walter F."/>
            <person name="Albersmeier A."/>
            <person name="Kalinowski J."/>
            <person name="Ruckert C."/>
        </authorList>
    </citation>
    <scope>NUCLEOTIDE SEQUENCE [LARGE SCALE GENOMIC DNA]</scope>
    <source>
        <strain evidence="1 2">KCTC 12866</strain>
    </source>
</reference>
<protein>
    <submittedName>
        <fullName evidence="1">Uncharacterized protein</fullName>
    </submittedName>
</protein>
<dbReference type="AlphaFoldDB" id="A0A8J3G929"/>
<name>A0A8J3G929_9BACT</name>
<keyword evidence="2" id="KW-1185">Reference proteome</keyword>
<evidence type="ECO:0000313" key="1">
    <source>
        <dbReference type="EMBL" id="GHB59796.1"/>
    </source>
</evidence>